<keyword evidence="2" id="KW-0479">Metal-binding</keyword>
<dbReference type="PRINTS" id="PR00364">
    <property type="entry name" value="DISEASERSIST"/>
</dbReference>
<dbReference type="GO" id="GO:0008270">
    <property type="term" value="F:zinc ion binding"/>
    <property type="evidence" value="ECO:0007669"/>
    <property type="project" value="UniProtKB-KW"/>
</dbReference>
<dbReference type="GO" id="GO:0005524">
    <property type="term" value="F:ATP binding"/>
    <property type="evidence" value="ECO:0007669"/>
    <property type="project" value="UniProtKB-KW"/>
</dbReference>
<dbReference type="PANTHER" id="PTHR36766">
    <property type="entry name" value="PLANT BROAD-SPECTRUM MILDEW RESISTANCE PROTEIN RPW8"/>
    <property type="match status" value="1"/>
</dbReference>
<dbReference type="Pfam" id="PF00931">
    <property type="entry name" value="NB-ARC"/>
    <property type="match status" value="1"/>
</dbReference>
<evidence type="ECO:0000256" key="5">
    <source>
        <dbReference type="ARBA" id="ARBA00022771"/>
    </source>
</evidence>
<dbReference type="CDD" id="cd14798">
    <property type="entry name" value="RX-CC_like"/>
    <property type="match status" value="1"/>
</dbReference>
<dbReference type="InterPro" id="IPR036388">
    <property type="entry name" value="WH-like_DNA-bd_sf"/>
</dbReference>
<dbReference type="InterPro" id="IPR038005">
    <property type="entry name" value="RX-like_CC"/>
</dbReference>
<dbReference type="PROSITE" id="PS50808">
    <property type="entry name" value="ZF_BED"/>
    <property type="match status" value="1"/>
</dbReference>
<dbReference type="InterPro" id="IPR058922">
    <property type="entry name" value="WHD_DRP"/>
</dbReference>
<organism evidence="11 12">
    <name type="scientific">Quercus lobata</name>
    <name type="common">Valley oak</name>
    <dbReference type="NCBI Taxonomy" id="97700"/>
    <lineage>
        <taxon>Eukaryota</taxon>
        <taxon>Viridiplantae</taxon>
        <taxon>Streptophyta</taxon>
        <taxon>Embryophyta</taxon>
        <taxon>Tracheophyta</taxon>
        <taxon>Spermatophyta</taxon>
        <taxon>Magnoliopsida</taxon>
        <taxon>eudicotyledons</taxon>
        <taxon>Gunneridae</taxon>
        <taxon>Pentapetalae</taxon>
        <taxon>rosids</taxon>
        <taxon>fabids</taxon>
        <taxon>Fagales</taxon>
        <taxon>Fagaceae</taxon>
        <taxon>Quercus</taxon>
    </lineage>
</organism>
<protein>
    <recommendedName>
        <fullName evidence="10">BED-type domain-containing protein</fullName>
    </recommendedName>
</protein>
<dbReference type="GO" id="GO:0043531">
    <property type="term" value="F:ADP binding"/>
    <property type="evidence" value="ECO:0007669"/>
    <property type="project" value="InterPro"/>
</dbReference>
<reference evidence="11 12" key="1">
    <citation type="journal article" date="2016" name="G3 (Bethesda)">
        <title>First Draft Assembly and Annotation of the Genome of a California Endemic Oak Quercus lobata Nee (Fagaceae).</title>
        <authorList>
            <person name="Sork V.L."/>
            <person name="Fitz-Gibbon S.T."/>
            <person name="Puiu D."/>
            <person name="Crepeau M."/>
            <person name="Gugger P.F."/>
            <person name="Sherman R."/>
            <person name="Stevens K."/>
            <person name="Langley C.H."/>
            <person name="Pellegrini M."/>
            <person name="Salzberg S.L."/>
        </authorList>
    </citation>
    <scope>NUCLEOTIDE SEQUENCE [LARGE SCALE GENOMIC DNA]</scope>
    <source>
        <strain evidence="11 12">cv. SW786</strain>
    </source>
</reference>
<dbReference type="InterPro" id="IPR002182">
    <property type="entry name" value="NB-ARC"/>
</dbReference>
<evidence type="ECO:0000256" key="3">
    <source>
        <dbReference type="ARBA" id="ARBA00022737"/>
    </source>
</evidence>
<dbReference type="EnsemblPlants" id="QL10p047249:mrna">
    <property type="protein sequence ID" value="QL10p047249:mrna"/>
    <property type="gene ID" value="QL10p047249"/>
</dbReference>
<dbReference type="Gene3D" id="1.20.5.4130">
    <property type="match status" value="1"/>
</dbReference>
<dbReference type="InterPro" id="IPR032675">
    <property type="entry name" value="LRR_dom_sf"/>
</dbReference>
<keyword evidence="6" id="KW-0611">Plant defense</keyword>
<keyword evidence="1" id="KW-0433">Leucine-rich repeat</keyword>
<dbReference type="InParanoid" id="A0A7N2MSR4"/>
<dbReference type="Proteomes" id="UP000594261">
    <property type="component" value="Chromosome 10"/>
</dbReference>
<dbReference type="SUPFAM" id="SSF52540">
    <property type="entry name" value="P-loop containing nucleoside triphosphate hydrolases"/>
    <property type="match status" value="1"/>
</dbReference>
<dbReference type="GO" id="GO:0051707">
    <property type="term" value="P:response to other organism"/>
    <property type="evidence" value="ECO:0007669"/>
    <property type="project" value="UniProtKB-ARBA"/>
</dbReference>
<evidence type="ECO:0000256" key="8">
    <source>
        <dbReference type="ARBA" id="ARBA00022840"/>
    </source>
</evidence>
<keyword evidence="3" id="KW-0677">Repeat</keyword>
<sequence>MVRKRDRFWEYAEDLKGRFKCKFCECDFAGGASRIKCHLAGVKGHDIDICTKVSKEVQEEAALIVGEPNKKLKGASTSNRDKGREINSTSISKDVTLSRVFEKSNEEYSTEIDLSVAVEGLLAKVRSLVIDHIGFGLGDKEQLIELLVSLSKIQVVLQDTEKWQITDEPMRIRLAEFRDVVYDADDVLDEFEILKQEVQSQNQIMESIGVSLFNLITTPLNIENKMKTIIDRLLDTIKNGLRVGSMDTIPKISLDREVDSYLNDLEIVGRGYDVSKIVNMLTNASNQCISVLPIVGMAGLGKTTLAKEVYNNELIRKHFDLLAWACVTKNFNFKRILCEILQSFDKNYFSFLEYCQFQSEDKILSRLQKKLCGNKYLLVLDDVWIDDHEEWSKLRSYLLSFNSMTGNNIVVTTRSDKVANLIGTPQCQHYLEQLSKDECWSIFEKRAFANKKITRTRDLESIGREIAKRSEGFPLAAKVLGGIMCFKYDKSEWLSIQNNKIWDLLDDDTNRFFQILRLSFDNLPTPSLKQCLAYCANFQDYNIRKDEVIQHWMAEGFLESSNGSRTMMEDIGNSYFNFLLATSFFQDARKDEYGNIISCKMHDLVHDFALSIIKSETLILEGASMDCVGNAQCLFFRFVGQTTQRIPFIGDDFTKLRSLVSDYADFGSTLSNFKSLRVLKLYGGSIIELPDSIEHLIHLRLLHISRAKIKTLPKSVTKHNKLQTLTIEKCYFGFRELPEELSNLINLRHIYIDKEPLRMPKNMGLLTRLQTLPIFVVGQDEGHSIEELGALKNLRGEIDIRNLGFVEDEEEAKSAKLKEKEIFKLGLYWSWEEDYRDKDKDEKVLEGLQPHQNLKSLTIDLYGGKKLPSWVGLSLHHNLIEIKLGYFKNCEEVPTLGHLPCLRVLEIAGMWEDAKELTSAGEVLVFPCLEELTLYDCQSLRNLPDSLHTCTSLQKLVVGWTDLRYLPGVPSSIIRRGIEDLPTGSEYLENWDCLPSSTYSIQLSLQSLMFCGPDTLLDQIQYFTALKILWIGANVNLVDLPEWLGNISSLQQLYLVHCWELVHLPTKEAMQRLTQLKKLVISRCPKFEHNERIKISHVPYVEINSKTVYNITVDFVDLGWVIIVLFMRTEAILQRFRGLTQEAGEKFAFGKIIKLMTTVAKALQLSLNSVGMPFAVTLLVSDMDMTKN</sequence>
<evidence type="ECO:0000313" key="12">
    <source>
        <dbReference type="Proteomes" id="UP000594261"/>
    </source>
</evidence>
<dbReference type="InterPro" id="IPR027417">
    <property type="entry name" value="P-loop_NTPase"/>
</dbReference>
<evidence type="ECO:0000259" key="10">
    <source>
        <dbReference type="PROSITE" id="PS50808"/>
    </source>
</evidence>
<dbReference type="InterPro" id="IPR056789">
    <property type="entry name" value="LRR_R13L1-DRL21"/>
</dbReference>
<dbReference type="Pfam" id="PF25019">
    <property type="entry name" value="LRR_R13L1-DRL21"/>
    <property type="match status" value="1"/>
</dbReference>
<proteinExistence type="predicted"/>
<evidence type="ECO:0000256" key="4">
    <source>
        <dbReference type="ARBA" id="ARBA00022741"/>
    </source>
</evidence>
<dbReference type="Gene3D" id="3.80.10.10">
    <property type="entry name" value="Ribonuclease Inhibitor"/>
    <property type="match status" value="2"/>
</dbReference>
<dbReference type="Gene3D" id="3.40.50.300">
    <property type="entry name" value="P-loop containing nucleotide triphosphate hydrolases"/>
    <property type="match status" value="1"/>
</dbReference>
<dbReference type="GO" id="GO:0003677">
    <property type="term" value="F:DNA binding"/>
    <property type="evidence" value="ECO:0007669"/>
    <property type="project" value="InterPro"/>
</dbReference>
<name>A0A7N2MSR4_QUELO</name>
<dbReference type="PANTHER" id="PTHR36766:SF70">
    <property type="entry name" value="DISEASE RESISTANCE PROTEIN RGA4"/>
    <property type="match status" value="1"/>
</dbReference>
<dbReference type="Gene3D" id="1.10.10.10">
    <property type="entry name" value="Winged helix-like DNA-binding domain superfamily/Winged helix DNA-binding domain"/>
    <property type="match status" value="1"/>
</dbReference>
<dbReference type="Gramene" id="QL10p047249:mrna">
    <property type="protein sequence ID" value="QL10p047249:mrna"/>
    <property type="gene ID" value="QL10p047249"/>
</dbReference>
<evidence type="ECO:0000256" key="2">
    <source>
        <dbReference type="ARBA" id="ARBA00022723"/>
    </source>
</evidence>
<feature type="domain" description="BED-type" evidence="10">
    <location>
        <begin position="3"/>
        <end position="57"/>
    </location>
</feature>
<keyword evidence="7" id="KW-0862">Zinc</keyword>
<dbReference type="FunFam" id="1.10.10.10:FF:000322">
    <property type="entry name" value="Probable disease resistance protein At1g63360"/>
    <property type="match status" value="1"/>
</dbReference>
<evidence type="ECO:0000256" key="1">
    <source>
        <dbReference type="ARBA" id="ARBA00022614"/>
    </source>
</evidence>
<accession>A0A7N2MSR4</accession>
<evidence type="ECO:0000256" key="9">
    <source>
        <dbReference type="PROSITE-ProRule" id="PRU00027"/>
    </source>
</evidence>
<evidence type="ECO:0000256" key="7">
    <source>
        <dbReference type="ARBA" id="ARBA00022833"/>
    </source>
</evidence>
<dbReference type="Pfam" id="PF23559">
    <property type="entry name" value="WHD_DRP"/>
    <property type="match status" value="1"/>
</dbReference>
<keyword evidence="5 9" id="KW-0863">Zinc-finger</keyword>
<keyword evidence="8" id="KW-0067">ATP-binding</keyword>
<dbReference type="Pfam" id="PF18052">
    <property type="entry name" value="Rx_N"/>
    <property type="match status" value="1"/>
</dbReference>
<dbReference type="SUPFAM" id="SSF52058">
    <property type="entry name" value="L domain-like"/>
    <property type="match status" value="1"/>
</dbReference>
<keyword evidence="12" id="KW-1185">Reference proteome</keyword>
<reference evidence="11" key="2">
    <citation type="submission" date="2021-01" db="UniProtKB">
        <authorList>
            <consortium name="EnsemblPlants"/>
        </authorList>
    </citation>
    <scope>IDENTIFICATION</scope>
</reference>
<evidence type="ECO:0000313" key="11">
    <source>
        <dbReference type="EnsemblPlants" id="QL10p047249:mrna"/>
    </source>
</evidence>
<evidence type="ECO:0000256" key="6">
    <source>
        <dbReference type="ARBA" id="ARBA00022821"/>
    </source>
</evidence>
<dbReference type="InterPro" id="IPR041118">
    <property type="entry name" value="Rx_N"/>
</dbReference>
<dbReference type="EMBL" id="LRBV02000010">
    <property type="status" value="NOT_ANNOTATED_CDS"/>
    <property type="molecule type" value="Genomic_DNA"/>
</dbReference>
<dbReference type="InterPro" id="IPR003656">
    <property type="entry name" value="Znf_BED"/>
</dbReference>
<dbReference type="GO" id="GO:0006952">
    <property type="term" value="P:defense response"/>
    <property type="evidence" value="ECO:0007669"/>
    <property type="project" value="UniProtKB-KW"/>
</dbReference>
<dbReference type="AlphaFoldDB" id="A0A7N2MSR4"/>
<keyword evidence="4" id="KW-0547">Nucleotide-binding</keyword>